<comment type="subunit">
    <text evidence="3 9">Component of the Mediator complex.</text>
</comment>
<dbReference type="EMBL" id="MU254014">
    <property type="protein sequence ID" value="KAG9243001.1"/>
    <property type="molecule type" value="Genomic_DNA"/>
</dbReference>
<keyword evidence="7 9" id="KW-0539">Nucleus</keyword>
<dbReference type="AlphaFoldDB" id="A0A9P8CF62"/>
<evidence type="ECO:0000256" key="6">
    <source>
        <dbReference type="ARBA" id="ARBA00023163"/>
    </source>
</evidence>
<dbReference type="GO" id="GO:0016592">
    <property type="term" value="C:mediator complex"/>
    <property type="evidence" value="ECO:0007669"/>
    <property type="project" value="InterPro"/>
</dbReference>
<evidence type="ECO:0000256" key="8">
    <source>
        <dbReference type="ARBA" id="ARBA00025687"/>
    </source>
</evidence>
<feature type="coiled-coil region" evidence="10">
    <location>
        <begin position="76"/>
        <end position="110"/>
    </location>
</feature>
<keyword evidence="12" id="KW-1185">Reference proteome</keyword>
<comment type="caution">
    <text evidence="11">The sequence shown here is derived from an EMBL/GenBank/DDBJ whole genome shotgun (WGS) entry which is preliminary data.</text>
</comment>
<comment type="function">
    <text evidence="8 9">Component of the Mediator complex, a coactivator involved in the regulated transcription of nearly all RNA polymerase II-dependent genes. Mediator functions as a bridge to convey information from gene-specific regulatory proteins to the basal RNA polymerase II transcription machinery. Mediator is recruited to promoters by direct interactions with regulatory proteins and serves as a scaffold for the assembly of a functional preinitiation complex with RNA polymerase II and the general transcription factors.</text>
</comment>
<dbReference type="GO" id="GO:0003712">
    <property type="term" value="F:transcription coregulator activity"/>
    <property type="evidence" value="ECO:0007669"/>
    <property type="project" value="InterPro"/>
</dbReference>
<evidence type="ECO:0000256" key="1">
    <source>
        <dbReference type="ARBA" id="ARBA00004123"/>
    </source>
</evidence>
<evidence type="ECO:0000256" key="5">
    <source>
        <dbReference type="ARBA" id="ARBA00023159"/>
    </source>
</evidence>
<evidence type="ECO:0000256" key="10">
    <source>
        <dbReference type="SAM" id="Coils"/>
    </source>
</evidence>
<reference evidence="11" key="1">
    <citation type="journal article" date="2021" name="IMA Fungus">
        <title>Genomic characterization of three marine fungi, including Emericellopsis atlantica sp. nov. with signatures of a generalist lifestyle and marine biomass degradation.</title>
        <authorList>
            <person name="Hagestad O.C."/>
            <person name="Hou L."/>
            <person name="Andersen J.H."/>
            <person name="Hansen E.H."/>
            <person name="Altermark B."/>
            <person name="Li C."/>
            <person name="Kuhnert E."/>
            <person name="Cox R.J."/>
            <person name="Crous P.W."/>
            <person name="Spatafora J.W."/>
            <person name="Lail K."/>
            <person name="Amirebrahimi M."/>
            <person name="Lipzen A."/>
            <person name="Pangilinan J."/>
            <person name="Andreopoulos W."/>
            <person name="Hayes R.D."/>
            <person name="Ng V."/>
            <person name="Grigoriev I.V."/>
            <person name="Jackson S.A."/>
            <person name="Sutton T.D.S."/>
            <person name="Dobson A.D.W."/>
            <person name="Rama T."/>
        </authorList>
    </citation>
    <scope>NUCLEOTIDE SEQUENCE</scope>
    <source>
        <strain evidence="11">TRa3180A</strain>
    </source>
</reference>
<sequence length="124" mass="13851">METQASSSPTTILSSINPDSIDTIPILATILAKLQPLQPSSAPSPAPNVISTRDLPGATDELKHKLQKARMQVKELPDIERSVKNQEEEIARLEERIGRQKEMLGRLRQVGEEAMRVRERAMEI</sequence>
<keyword evidence="6 9" id="KW-0804">Transcription</keyword>
<evidence type="ECO:0000256" key="4">
    <source>
        <dbReference type="ARBA" id="ARBA00023015"/>
    </source>
</evidence>
<keyword evidence="5 9" id="KW-0010">Activator</keyword>
<accession>A0A9P8CF62</accession>
<dbReference type="GO" id="GO:0006357">
    <property type="term" value="P:regulation of transcription by RNA polymerase II"/>
    <property type="evidence" value="ECO:0007669"/>
    <property type="project" value="InterPro"/>
</dbReference>
<evidence type="ECO:0000256" key="7">
    <source>
        <dbReference type="ARBA" id="ARBA00023242"/>
    </source>
</evidence>
<keyword evidence="4 9" id="KW-0805">Transcription regulation</keyword>
<dbReference type="Proteomes" id="UP000887226">
    <property type="component" value="Unassembled WGS sequence"/>
</dbReference>
<dbReference type="InterPro" id="IPR037212">
    <property type="entry name" value="Med7/Med21-like"/>
</dbReference>
<protein>
    <recommendedName>
        <fullName evidence="9">Mediator of RNA polymerase II transcription subunit 9</fullName>
    </recommendedName>
    <alternativeName>
        <fullName evidence="9">Mediator complex subunit 9</fullName>
    </alternativeName>
</protein>
<dbReference type="SUPFAM" id="SSF140718">
    <property type="entry name" value="Mediator hinge subcomplex-like"/>
    <property type="match status" value="1"/>
</dbReference>
<evidence type="ECO:0000313" key="12">
    <source>
        <dbReference type="Proteomes" id="UP000887226"/>
    </source>
</evidence>
<keyword evidence="10" id="KW-0175">Coiled coil</keyword>
<evidence type="ECO:0000256" key="3">
    <source>
        <dbReference type="ARBA" id="ARBA00011837"/>
    </source>
</evidence>
<evidence type="ECO:0000313" key="11">
    <source>
        <dbReference type="EMBL" id="KAG9243001.1"/>
    </source>
</evidence>
<evidence type="ECO:0000256" key="2">
    <source>
        <dbReference type="ARBA" id="ARBA00008089"/>
    </source>
</evidence>
<organism evidence="11 12">
    <name type="scientific">Calycina marina</name>
    <dbReference type="NCBI Taxonomy" id="1763456"/>
    <lineage>
        <taxon>Eukaryota</taxon>
        <taxon>Fungi</taxon>
        <taxon>Dikarya</taxon>
        <taxon>Ascomycota</taxon>
        <taxon>Pezizomycotina</taxon>
        <taxon>Leotiomycetes</taxon>
        <taxon>Helotiales</taxon>
        <taxon>Pezizellaceae</taxon>
        <taxon>Calycina</taxon>
    </lineage>
</organism>
<name>A0A9P8CF62_9HELO</name>
<dbReference type="Pfam" id="PF07544">
    <property type="entry name" value="Med9"/>
    <property type="match status" value="1"/>
</dbReference>
<gene>
    <name evidence="9" type="primary">MED9</name>
    <name evidence="11" type="ORF">BJ878DRAFT_138377</name>
</gene>
<evidence type="ECO:0000256" key="9">
    <source>
        <dbReference type="RuleBase" id="RU364145"/>
    </source>
</evidence>
<dbReference type="OrthoDB" id="5414694at2759"/>
<comment type="similarity">
    <text evidence="2 9">Belongs to the Mediator complex subunit 9 family.</text>
</comment>
<comment type="subcellular location">
    <subcellularLocation>
        <location evidence="1 9">Nucleus</location>
    </subcellularLocation>
</comment>
<proteinExistence type="inferred from homology"/>
<dbReference type="InterPro" id="IPR011425">
    <property type="entry name" value="Med9"/>
</dbReference>